<dbReference type="EMBL" id="BOPG01000023">
    <property type="protein sequence ID" value="GIJ56067.1"/>
    <property type="molecule type" value="Genomic_DNA"/>
</dbReference>
<keyword evidence="3" id="KW-1185">Reference proteome</keyword>
<evidence type="ECO:0000256" key="1">
    <source>
        <dbReference type="SAM" id="MobiDB-lite"/>
    </source>
</evidence>
<gene>
    <name evidence="2" type="ORF">Vau01_035830</name>
</gene>
<sequence length="109" mass="11749">MLNALHRNGSAHGPSTLASHAVGMGNRRVPTSDEIRAWPVTVDVPTAGRAFGLGRDESYRLARAEMFPVPVLRLGRFLRVTRGALLKALEIGDEAQPYSTVDPSTKGDP</sequence>
<dbReference type="Proteomes" id="UP000612585">
    <property type="component" value="Unassembled WGS sequence"/>
</dbReference>
<reference evidence="2" key="1">
    <citation type="submission" date="2021-01" db="EMBL/GenBank/DDBJ databases">
        <title>Whole genome shotgun sequence of Virgisporangium aurantiacum NBRC 16421.</title>
        <authorList>
            <person name="Komaki H."/>
            <person name="Tamura T."/>
        </authorList>
    </citation>
    <scope>NUCLEOTIDE SEQUENCE</scope>
    <source>
        <strain evidence="2">NBRC 16421</strain>
    </source>
</reference>
<dbReference type="AlphaFoldDB" id="A0A8J4E1J9"/>
<organism evidence="2 3">
    <name type="scientific">Virgisporangium aurantiacum</name>
    <dbReference type="NCBI Taxonomy" id="175570"/>
    <lineage>
        <taxon>Bacteria</taxon>
        <taxon>Bacillati</taxon>
        <taxon>Actinomycetota</taxon>
        <taxon>Actinomycetes</taxon>
        <taxon>Micromonosporales</taxon>
        <taxon>Micromonosporaceae</taxon>
        <taxon>Virgisporangium</taxon>
    </lineage>
</organism>
<evidence type="ECO:0008006" key="4">
    <source>
        <dbReference type="Google" id="ProtNLM"/>
    </source>
</evidence>
<evidence type="ECO:0000313" key="2">
    <source>
        <dbReference type="EMBL" id="GIJ56067.1"/>
    </source>
</evidence>
<name>A0A8J4E1J9_9ACTN</name>
<accession>A0A8J4E1J9</accession>
<proteinExistence type="predicted"/>
<feature type="region of interest" description="Disordered" evidence="1">
    <location>
        <begin position="1"/>
        <end position="25"/>
    </location>
</feature>
<evidence type="ECO:0000313" key="3">
    <source>
        <dbReference type="Proteomes" id="UP000612585"/>
    </source>
</evidence>
<protein>
    <recommendedName>
        <fullName evidence="4">Helix-turn-helix domain-containing protein</fullName>
    </recommendedName>
</protein>
<comment type="caution">
    <text evidence="2">The sequence shown here is derived from an EMBL/GenBank/DDBJ whole genome shotgun (WGS) entry which is preliminary data.</text>
</comment>